<dbReference type="Proteomes" id="UP000246018">
    <property type="component" value="Unassembled WGS sequence"/>
</dbReference>
<dbReference type="SUPFAM" id="SSF48150">
    <property type="entry name" value="DNA-glycosylase"/>
    <property type="match status" value="1"/>
</dbReference>
<dbReference type="RefSeq" id="WP_116572331.1">
    <property type="nucleotide sequence ID" value="NZ_QDGZ01000004.1"/>
</dbReference>
<dbReference type="InterPro" id="IPR051912">
    <property type="entry name" value="Alkylbase_DNA_Glycosylase/TA"/>
</dbReference>
<dbReference type="GO" id="GO:0006285">
    <property type="term" value="P:base-excision repair, AP site formation"/>
    <property type="evidence" value="ECO:0007669"/>
    <property type="project" value="TreeGrafter"/>
</dbReference>
<proteinExistence type="predicted"/>
<sequence length="319" mass="34759">MDGLVRQWRPSWPCPAASILLRHRRGGGDPTYRIDATGRHWRGIRTPEGPATLLVEVRPALGDVRGEAWGPGAEWVLAGLPELLGAADDVSGFEPRHPVLVEAWRRHGHWRLGRSGLVMEALVPAIVEQKVTGQEAFAGFRSLVRRFGEPAPGPGRELGVWVQPAPETLRTIASWEWLALHIDPARSRAIVSAARVAAAVERSADQPADVVDRRLRSLPGVGVWTSAEVRQRSHGDADAVSFGDYHVAKDIGWALTGAPVDDAALEELLEPWRPHRGRVQALVVLAGLRRPRRGPRLAPRTHLPARLRGADAAGPGPPR</sequence>
<keyword evidence="5" id="KW-1185">Reference proteome</keyword>
<dbReference type="OrthoDB" id="5501430at2"/>
<protein>
    <submittedName>
        <fullName evidence="4">3-methyladenine DNA glycosylase</fullName>
    </submittedName>
</protein>
<evidence type="ECO:0000256" key="3">
    <source>
        <dbReference type="SAM" id="MobiDB-lite"/>
    </source>
</evidence>
<dbReference type="GO" id="GO:0005737">
    <property type="term" value="C:cytoplasm"/>
    <property type="evidence" value="ECO:0007669"/>
    <property type="project" value="TreeGrafter"/>
</dbReference>
<reference evidence="4 5" key="1">
    <citation type="submission" date="2018-04" db="EMBL/GenBank/DDBJ databases">
        <title>Genome of Nocardioides gansuensis WSJ-1.</title>
        <authorList>
            <person name="Wu S."/>
            <person name="Wang G."/>
        </authorList>
    </citation>
    <scope>NUCLEOTIDE SEQUENCE [LARGE SCALE GENOMIC DNA]</scope>
    <source>
        <strain evidence="4 5">WSJ-1</strain>
    </source>
</reference>
<dbReference type="EMBL" id="QDGZ01000004">
    <property type="protein sequence ID" value="PVG82900.1"/>
    <property type="molecule type" value="Genomic_DNA"/>
</dbReference>
<dbReference type="GO" id="GO:0008725">
    <property type="term" value="F:DNA-3-methyladenine glycosylase activity"/>
    <property type="evidence" value="ECO:0007669"/>
    <property type="project" value="TreeGrafter"/>
</dbReference>
<evidence type="ECO:0000256" key="1">
    <source>
        <dbReference type="ARBA" id="ARBA00022763"/>
    </source>
</evidence>
<keyword evidence="2" id="KW-0234">DNA repair</keyword>
<dbReference type="InterPro" id="IPR011257">
    <property type="entry name" value="DNA_glycosylase"/>
</dbReference>
<dbReference type="PANTHER" id="PTHR43003">
    <property type="entry name" value="DNA-3-METHYLADENINE GLYCOSYLASE"/>
    <property type="match status" value="1"/>
</dbReference>
<name>A0A2T8FB17_9ACTN</name>
<evidence type="ECO:0000313" key="5">
    <source>
        <dbReference type="Proteomes" id="UP000246018"/>
    </source>
</evidence>
<keyword evidence="1" id="KW-0227">DNA damage</keyword>
<evidence type="ECO:0000256" key="2">
    <source>
        <dbReference type="ARBA" id="ARBA00023204"/>
    </source>
</evidence>
<dbReference type="Gene3D" id="1.10.340.30">
    <property type="entry name" value="Hypothetical protein, domain 2"/>
    <property type="match status" value="1"/>
</dbReference>
<comment type="caution">
    <text evidence="4">The sequence shown here is derived from an EMBL/GenBank/DDBJ whole genome shotgun (WGS) entry which is preliminary data.</text>
</comment>
<dbReference type="GO" id="GO:0006307">
    <property type="term" value="P:DNA alkylation repair"/>
    <property type="evidence" value="ECO:0007669"/>
    <property type="project" value="TreeGrafter"/>
</dbReference>
<evidence type="ECO:0000313" key="4">
    <source>
        <dbReference type="EMBL" id="PVG82900.1"/>
    </source>
</evidence>
<organism evidence="4 5">
    <name type="scientific">Nocardioides gansuensis</name>
    <dbReference type="NCBI Taxonomy" id="2138300"/>
    <lineage>
        <taxon>Bacteria</taxon>
        <taxon>Bacillati</taxon>
        <taxon>Actinomycetota</taxon>
        <taxon>Actinomycetes</taxon>
        <taxon>Propionibacteriales</taxon>
        <taxon>Nocardioidaceae</taxon>
        <taxon>Nocardioides</taxon>
    </lineage>
</organism>
<dbReference type="GO" id="GO:0032131">
    <property type="term" value="F:alkylated DNA binding"/>
    <property type="evidence" value="ECO:0007669"/>
    <property type="project" value="TreeGrafter"/>
</dbReference>
<dbReference type="PANTHER" id="PTHR43003:SF6">
    <property type="entry name" value="DNA GLYCOSYLASE"/>
    <property type="match status" value="1"/>
</dbReference>
<feature type="region of interest" description="Disordered" evidence="3">
    <location>
        <begin position="293"/>
        <end position="319"/>
    </location>
</feature>
<dbReference type="AlphaFoldDB" id="A0A2T8FB17"/>
<accession>A0A2T8FB17</accession>
<dbReference type="GO" id="GO:0043916">
    <property type="term" value="F:DNA-7-methylguanine glycosylase activity"/>
    <property type="evidence" value="ECO:0007669"/>
    <property type="project" value="TreeGrafter"/>
</dbReference>
<gene>
    <name evidence="4" type="ORF">DDE18_11145</name>
</gene>
<dbReference type="GO" id="GO:0032993">
    <property type="term" value="C:protein-DNA complex"/>
    <property type="evidence" value="ECO:0007669"/>
    <property type="project" value="TreeGrafter"/>
</dbReference>